<dbReference type="SUPFAM" id="SSF51905">
    <property type="entry name" value="FAD/NAD(P)-binding domain"/>
    <property type="match status" value="1"/>
</dbReference>
<proteinExistence type="inferred from homology"/>
<comment type="pathway">
    <text evidence="2">Siderophore biosynthesis.</text>
</comment>
<evidence type="ECO:0000256" key="4">
    <source>
        <dbReference type="ARBA" id="ARBA00022630"/>
    </source>
</evidence>
<dbReference type="InterPro" id="IPR036188">
    <property type="entry name" value="FAD/NAD-bd_sf"/>
</dbReference>
<dbReference type="Pfam" id="PF13434">
    <property type="entry name" value="Lys_Orn_oxgnase"/>
    <property type="match status" value="1"/>
</dbReference>
<name>A0A0A5JP11_PHOS4</name>
<keyword evidence="8" id="KW-0503">Monooxygenase</keyword>
<dbReference type="GO" id="GO:0004497">
    <property type="term" value="F:monooxygenase activity"/>
    <property type="evidence" value="ECO:0007669"/>
    <property type="project" value="UniProtKB-KW"/>
</dbReference>
<dbReference type="PANTHER" id="PTHR42802">
    <property type="entry name" value="MONOOXYGENASE"/>
    <property type="match status" value="1"/>
</dbReference>
<dbReference type="Proteomes" id="UP000030451">
    <property type="component" value="Unassembled WGS sequence"/>
</dbReference>
<gene>
    <name evidence="8" type="ORF">NM06_01920</name>
</gene>
<dbReference type="Gene3D" id="3.50.50.60">
    <property type="entry name" value="FAD/NAD(P)-binding domain"/>
    <property type="match status" value="1"/>
</dbReference>
<accession>A0A0A5JP11</accession>
<evidence type="ECO:0000256" key="2">
    <source>
        <dbReference type="ARBA" id="ARBA00004924"/>
    </source>
</evidence>
<evidence type="ECO:0000256" key="3">
    <source>
        <dbReference type="ARBA" id="ARBA00007588"/>
    </source>
</evidence>
<dbReference type="AlphaFoldDB" id="A0A0A5JP11"/>
<dbReference type="RefSeq" id="WP_038187420.1">
    <property type="nucleotide sequence ID" value="NZ_JRWP01000004.1"/>
</dbReference>
<dbReference type="OrthoDB" id="7527071at2"/>
<dbReference type="STRING" id="379097.SE23_00655"/>
<evidence type="ECO:0000256" key="7">
    <source>
        <dbReference type="ARBA" id="ARBA00023002"/>
    </source>
</evidence>
<evidence type="ECO:0000256" key="5">
    <source>
        <dbReference type="ARBA" id="ARBA00022827"/>
    </source>
</evidence>
<organism evidence="8 9">
    <name type="scientific">Photobacterium sp. (strain ATCC 43367)</name>
    <dbReference type="NCBI Taxonomy" id="379097"/>
    <lineage>
        <taxon>Bacteria</taxon>
        <taxon>Pseudomonadati</taxon>
        <taxon>Pseudomonadota</taxon>
        <taxon>Gammaproteobacteria</taxon>
        <taxon>Vibrionales</taxon>
        <taxon>Vibrionaceae</taxon>
        <taxon>Vibrio</taxon>
        <taxon>Vibrio oreintalis group</taxon>
    </lineage>
</organism>
<dbReference type="EMBL" id="JRWP01000004">
    <property type="protein sequence ID" value="KGY09693.1"/>
    <property type="molecule type" value="Genomic_DNA"/>
</dbReference>
<evidence type="ECO:0000313" key="8">
    <source>
        <dbReference type="EMBL" id="KGY09693.1"/>
    </source>
</evidence>
<evidence type="ECO:0000256" key="6">
    <source>
        <dbReference type="ARBA" id="ARBA00022857"/>
    </source>
</evidence>
<comment type="similarity">
    <text evidence="3">Belongs to the lysine N(6)-hydroxylase/L-ornithine N(5)-oxygenase family.</text>
</comment>
<reference evidence="8 9" key="1">
    <citation type="submission" date="2014-10" db="EMBL/GenBank/DDBJ databases">
        <title>Genome sequencing of Vibrio sinaloensis T08.</title>
        <authorList>
            <person name="Chan K.-G."/>
            <person name="Mohamad N.I."/>
        </authorList>
    </citation>
    <scope>NUCLEOTIDE SEQUENCE [LARGE SCALE GENOMIC DNA]</scope>
    <source>
        <strain evidence="8 9">T08</strain>
    </source>
</reference>
<evidence type="ECO:0000313" key="9">
    <source>
        <dbReference type="Proteomes" id="UP000030451"/>
    </source>
</evidence>
<keyword evidence="6" id="KW-0521">NADP</keyword>
<keyword evidence="5" id="KW-0274">FAD</keyword>
<comment type="caution">
    <text evidence="8">The sequence shown here is derived from an EMBL/GenBank/DDBJ whole genome shotgun (WGS) entry which is preliminary data.</text>
</comment>
<evidence type="ECO:0000256" key="1">
    <source>
        <dbReference type="ARBA" id="ARBA00001974"/>
    </source>
</evidence>
<dbReference type="InterPro" id="IPR025700">
    <property type="entry name" value="Lys/Orn_oxygenase"/>
</dbReference>
<keyword evidence="7" id="KW-0560">Oxidoreductase</keyword>
<protein>
    <submittedName>
        <fullName evidence="8">Lysine 6-monooxygenase</fullName>
    </submittedName>
</protein>
<dbReference type="PANTHER" id="PTHR42802:SF1">
    <property type="entry name" value="L-ORNITHINE N(5)-MONOOXYGENASE"/>
    <property type="match status" value="1"/>
</dbReference>
<keyword evidence="4" id="KW-0285">Flavoprotein</keyword>
<comment type="cofactor">
    <cofactor evidence="1">
        <name>FAD</name>
        <dbReference type="ChEBI" id="CHEBI:57692"/>
    </cofactor>
</comment>
<sequence length="436" mass="49207">MENTNNVKLDLAGIGVGPFNLSVAALLDTQPQINATFFEGREHFSWHPGLLLDNTNMQTMFLKDLVSAVDPENRYSFLSYLVRNKKFYRFLSAELNCISRHEFSDYLAWAAHQMGNVQFSTKVEHVDYDGEQFTLHTNQGAYHANNLCIGTGKVPSFPDCSKKFISDKVFHAAEIGLRDRDFTNKRVMIVGGGQSGADIFLNVLQSKWGKPRSLDWLSRRSNFQPLDEAAFTNEFFAPDYVNAFINLSPDVKRNEITQQKLTSDGITQKALLMIYQELYHRFDVLKEEKWVRLLPHRTLTNMREINTGYELCAGNALSQQTEYHQADIVILATGFEAPTPTCLNGISPLLDLDENNRYQLTANFELKWAGSENNKIFAVNAGMHSHGIAEPQLSLMAWRSAQIINQLAGQTLYDTDSGQGMIEWLSPDSAISKVVA</sequence>